<dbReference type="CDD" id="cd17470">
    <property type="entry name" value="T3SS_Flik_C"/>
    <property type="match status" value="1"/>
</dbReference>
<dbReference type="HOGENOM" id="CLU_521477_0_0_9"/>
<dbReference type="PANTHER" id="PTHR37533">
    <property type="entry name" value="FLAGELLAR HOOK-LENGTH CONTROL PROTEIN"/>
    <property type="match status" value="1"/>
</dbReference>
<keyword evidence="3" id="KW-0282">Flagellum</keyword>
<dbReference type="PANTHER" id="PTHR37533:SF2">
    <property type="entry name" value="FLAGELLAR HOOK-LENGTH CONTROL PROTEIN"/>
    <property type="match status" value="1"/>
</dbReference>
<dbReference type="Proteomes" id="UP000005435">
    <property type="component" value="Chromosome"/>
</dbReference>
<keyword evidence="4" id="KW-1185">Reference proteome</keyword>
<proteinExistence type="predicted"/>
<reference evidence="4" key="1">
    <citation type="submission" date="2011-12" db="EMBL/GenBank/DDBJ databases">
        <title>Complete sequence of Clostridium clariflavum DSM 19732.</title>
        <authorList>
            <consortium name="US DOE Joint Genome Institute"/>
            <person name="Lucas S."/>
            <person name="Han J."/>
            <person name="Lapidus A."/>
            <person name="Cheng J.-F."/>
            <person name="Goodwin L."/>
            <person name="Pitluck S."/>
            <person name="Peters L."/>
            <person name="Teshima H."/>
            <person name="Detter J.C."/>
            <person name="Han C."/>
            <person name="Tapia R."/>
            <person name="Land M."/>
            <person name="Hauser L."/>
            <person name="Kyrpides N."/>
            <person name="Ivanova N."/>
            <person name="Pagani I."/>
            <person name="Kitzmiller T."/>
            <person name="Lynd L."/>
            <person name="Izquierdo J."/>
            <person name="Woyke T."/>
        </authorList>
    </citation>
    <scope>NUCLEOTIDE SEQUENCE [LARGE SCALE GENOMIC DNA]</scope>
    <source>
        <strain evidence="4">DSM 19732 / NBRC 101661 / EBR45</strain>
    </source>
</reference>
<dbReference type="RefSeq" id="WP_014255143.1">
    <property type="nucleotide sequence ID" value="NC_016627.1"/>
</dbReference>
<evidence type="ECO:0000256" key="1">
    <source>
        <dbReference type="SAM" id="MobiDB-lite"/>
    </source>
</evidence>
<accession>G8LVH3</accession>
<dbReference type="Gene3D" id="3.30.750.140">
    <property type="match status" value="1"/>
</dbReference>
<evidence type="ECO:0000313" key="3">
    <source>
        <dbReference type="EMBL" id="AEV68562.1"/>
    </source>
</evidence>
<reference evidence="3 4" key="2">
    <citation type="journal article" date="2012" name="Stand. Genomic Sci.">
        <title>Complete Genome Sequence of Clostridium clariflavum DSM 19732.</title>
        <authorList>
            <person name="Izquierdo J.A."/>
            <person name="Goodwin L."/>
            <person name="Davenport K.W."/>
            <person name="Teshima H."/>
            <person name="Bruce D."/>
            <person name="Detter C."/>
            <person name="Tapia R."/>
            <person name="Han S."/>
            <person name="Land M."/>
            <person name="Hauser L."/>
            <person name="Jeffries C.D."/>
            <person name="Han J."/>
            <person name="Pitluck S."/>
            <person name="Nolan M."/>
            <person name="Chen A."/>
            <person name="Huntemann M."/>
            <person name="Mavromatis K."/>
            <person name="Mikhailova N."/>
            <person name="Liolios K."/>
            <person name="Woyke T."/>
            <person name="Lynd L.R."/>
        </authorList>
    </citation>
    <scope>NUCLEOTIDE SEQUENCE [LARGE SCALE GENOMIC DNA]</scope>
    <source>
        <strain evidence="4">DSM 19732 / NBRC 101661 / EBR45</strain>
    </source>
</reference>
<dbReference type="InterPro" id="IPR052563">
    <property type="entry name" value="FliK"/>
</dbReference>
<gene>
    <name evidence="3" type="ordered locus">Clocl_1960</name>
</gene>
<dbReference type="InterPro" id="IPR021136">
    <property type="entry name" value="Flagellar_hook_control-like_C"/>
</dbReference>
<dbReference type="Pfam" id="PF02120">
    <property type="entry name" value="Flg_hook"/>
    <property type="match status" value="1"/>
</dbReference>
<feature type="compositionally biased region" description="Polar residues" evidence="1">
    <location>
        <begin position="322"/>
        <end position="338"/>
    </location>
</feature>
<name>G8LVH3_ACECE</name>
<dbReference type="STRING" id="720554.Clocl_1960"/>
<keyword evidence="3" id="KW-0966">Cell projection</keyword>
<evidence type="ECO:0000259" key="2">
    <source>
        <dbReference type="Pfam" id="PF02120"/>
    </source>
</evidence>
<dbReference type="KEGG" id="ccl:Clocl_1960"/>
<organism evidence="3 4">
    <name type="scientific">Acetivibrio clariflavus (strain DSM 19732 / NBRC 101661 / EBR45)</name>
    <name type="common">Clostridium clariflavum</name>
    <dbReference type="NCBI Taxonomy" id="720554"/>
    <lineage>
        <taxon>Bacteria</taxon>
        <taxon>Bacillati</taxon>
        <taxon>Bacillota</taxon>
        <taxon>Clostridia</taxon>
        <taxon>Eubacteriales</taxon>
        <taxon>Oscillospiraceae</taxon>
        <taxon>Acetivibrio</taxon>
    </lineage>
</organism>
<keyword evidence="3" id="KW-0969">Cilium</keyword>
<evidence type="ECO:0000313" key="4">
    <source>
        <dbReference type="Proteomes" id="UP000005435"/>
    </source>
</evidence>
<dbReference type="eggNOG" id="COG3144">
    <property type="taxonomic scope" value="Bacteria"/>
</dbReference>
<protein>
    <submittedName>
        <fullName evidence="3">Flagellar hook-length control protein</fullName>
    </submittedName>
</protein>
<feature type="region of interest" description="Disordered" evidence="1">
    <location>
        <begin position="306"/>
        <end position="338"/>
    </location>
</feature>
<dbReference type="AlphaFoldDB" id="G8LVH3"/>
<dbReference type="EMBL" id="CP003065">
    <property type="protein sequence ID" value="AEV68562.1"/>
    <property type="molecule type" value="Genomic_DNA"/>
</dbReference>
<dbReference type="InterPro" id="IPR038610">
    <property type="entry name" value="FliK-like_C_sf"/>
</dbReference>
<dbReference type="OrthoDB" id="1676929at2"/>
<sequence>MIENSLIAGFLTQSANTLPVTGRKETANFRNFNGFAEKLNAAVEKNSANSRIIQAKNNAKTENRIDNSIGLNSKAYEPDRDSKVKTYKDVAGEKGQVSSKREVSYDKKNKKLDRTKKEVQSEADIVEESLAEILNISIEELRMILKALNFDSGDLIDETKTIEISQKISDLFGLNAEQRDTLAKITDFIANEAKKLVNDIQNQGNYNEISVDKSGWIKLEGIDMQVIDKRQAMFSENTTLLGNKLKESLDRLENELHSEPEKLFESISSSIKKLTSDNANFVNIIGSKEDDLDYLEIAAEDTLEPEDTIFPDDSIKTEEKGNTSSDSNSQKTDLQDNQKNYEVINNTQYSQLNEIGSIISNQRIYGPDDAAKIKSEINVSGKEIITQIVNKAKVVLTDEKSEMIIDLKPDHLGKLSLKIVTERGSVVAKFIADSEQVKAAIESNMDNLKESLNKQGFSIQDFSVSVRQDSKKGFGESRDFSKNNGSPNKGEKIATIAASNVEEKHRILNPYMVNNSSIDLTA</sequence>
<feature type="domain" description="Flagellar hook-length control protein-like C-terminal" evidence="2">
    <location>
        <begin position="396"/>
        <end position="471"/>
    </location>
</feature>